<accession>A0A4R3HZT3</accession>
<feature type="domain" description="FAD-binding FR-type" evidence="1">
    <location>
        <begin position="4"/>
        <end position="109"/>
    </location>
</feature>
<dbReference type="Pfam" id="PF10418">
    <property type="entry name" value="DHODB_Fe-S_bind"/>
    <property type="match status" value="1"/>
</dbReference>
<organism evidence="2 3">
    <name type="scientific">Reinekea marinisedimentorum</name>
    <dbReference type="NCBI Taxonomy" id="230495"/>
    <lineage>
        <taxon>Bacteria</taxon>
        <taxon>Pseudomonadati</taxon>
        <taxon>Pseudomonadota</taxon>
        <taxon>Gammaproteobacteria</taxon>
        <taxon>Oceanospirillales</taxon>
        <taxon>Saccharospirillaceae</taxon>
        <taxon>Reinekea</taxon>
    </lineage>
</organism>
<dbReference type="RefSeq" id="WP_165901935.1">
    <property type="nucleotide sequence ID" value="NZ_SLZR01000015.1"/>
</dbReference>
<dbReference type="Proteomes" id="UP000295793">
    <property type="component" value="Unassembled WGS sequence"/>
</dbReference>
<protein>
    <submittedName>
        <fullName evidence="2">Anaerobic sulfite reductase subunit B</fullName>
    </submittedName>
</protein>
<dbReference type="InterPro" id="IPR017938">
    <property type="entry name" value="Riboflavin_synthase-like_b-brl"/>
</dbReference>
<dbReference type="AlphaFoldDB" id="A0A4R3HZT3"/>
<dbReference type="InterPro" id="IPR019480">
    <property type="entry name" value="Dihydroorotate_DH_Fe-S-bd"/>
</dbReference>
<gene>
    <name evidence="2" type="ORF">BCF53_11546</name>
</gene>
<reference evidence="2 3" key="1">
    <citation type="submission" date="2019-03" db="EMBL/GenBank/DDBJ databases">
        <title>Genomic Encyclopedia of Archaeal and Bacterial Type Strains, Phase II (KMG-II): from individual species to whole genera.</title>
        <authorList>
            <person name="Goeker M."/>
        </authorList>
    </citation>
    <scope>NUCLEOTIDE SEQUENCE [LARGE SCALE GENOMIC DNA]</scope>
    <source>
        <strain evidence="2 3">DSM 15388</strain>
    </source>
</reference>
<dbReference type="Gene3D" id="2.40.30.10">
    <property type="entry name" value="Translation factors"/>
    <property type="match status" value="1"/>
</dbReference>
<dbReference type="PRINTS" id="PR00410">
    <property type="entry name" value="PHEHYDRXLASE"/>
</dbReference>
<dbReference type="SUPFAM" id="SSF52343">
    <property type="entry name" value="Ferredoxin reductase-like, C-terminal NADP-linked domain"/>
    <property type="match status" value="1"/>
</dbReference>
<evidence type="ECO:0000259" key="1">
    <source>
        <dbReference type="PROSITE" id="PS51384"/>
    </source>
</evidence>
<dbReference type="Gene3D" id="3.40.50.80">
    <property type="entry name" value="Nucleotide-binding domain of ferredoxin-NADP reductase (FNR) module"/>
    <property type="match status" value="1"/>
</dbReference>
<dbReference type="Pfam" id="PF00175">
    <property type="entry name" value="NAD_binding_1"/>
    <property type="match status" value="1"/>
</dbReference>
<evidence type="ECO:0000313" key="3">
    <source>
        <dbReference type="Proteomes" id="UP000295793"/>
    </source>
</evidence>
<dbReference type="InterPro" id="IPR001433">
    <property type="entry name" value="OxRdtase_FAD/NAD-bd"/>
</dbReference>
<dbReference type="InterPro" id="IPR039261">
    <property type="entry name" value="FNR_nucleotide-bd"/>
</dbReference>
<dbReference type="InterPro" id="IPR050353">
    <property type="entry name" value="PyrK_electron_transfer"/>
</dbReference>
<dbReference type="EMBL" id="SLZR01000015">
    <property type="protein sequence ID" value="TCS38772.1"/>
    <property type="molecule type" value="Genomic_DNA"/>
</dbReference>
<dbReference type="InterPro" id="IPR017927">
    <property type="entry name" value="FAD-bd_FR_type"/>
</dbReference>
<dbReference type="PANTHER" id="PTHR43513">
    <property type="entry name" value="DIHYDROOROTATE DEHYDROGENASE B (NAD(+)), ELECTRON TRANSFER SUBUNIT"/>
    <property type="match status" value="1"/>
</dbReference>
<proteinExistence type="predicted"/>
<dbReference type="GO" id="GO:0016491">
    <property type="term" value="F:oxidoreductase activity"/>
    <property type="evidence" value="ECO:0007669"/>
    <property type="project" value="InterPro"/>
</dbReference>
<comment type="caution">
    <text evidence="2">The sequence shown here is derived from an EMBL/GenBank/DDBJ whole genome shotgun (WGS) entry which is preliminary data.</text>
</comment>
<name>A0A4R3HZT3_9GAMM</name>
<keyword evidence="3" id="KW-1185">Reference proteome</keyword>
<dbReference type="PROSITE" id="PS51384">
    <property type="entry name" value="FAD_FR"/>
    <property type="match status" value="1"/>
</dbReference>
<sequence length="297" mass="32571">MLDLTPQSIRLVERYEDGTDIDHFTFEPVDKSKGLPEFADPAKVEPGQFFMLSIPGYGEAAFTYAGMPDDQGRFIALIRRIGSLTEALFQMKAGDTLGARGPFGKGWPDLNGNKVLVIAGGCGLAPVAAKIDALIAAGSDPVVYFSARNEAMLVMREERSRWHKQCKVYEAVDDIDSAKGSYMHGRKLPDNLKQIEAEQGKFDHIITCGPEGMMEAVCRIVTEAGHPADHLWLSLERRMHCGVGLCGHCYVANHLVCEDGPTYRWDQLGELVVKERAIKPPAEQVDMAVNAGSCCRG</sequence>
<dbReference type="PANTHER" id="PTHR43513:SF3">
    <property type="entry name" value="DIHYDROOROTATE DEHYDROGENASE B (NAD(+)), ELECTRON TRANSFER SUBUNIT-RELATED"/>
    <property type="match status" value="1"/>
</dbReference>
<evidence type="ECO:0000313" key="2">
    <source>
        <dbReference type="EMBL" id="TCS38772.1"/>
    </source>
</evidence>
<dbReference type="SUPFAM" id="SSF63380">
    <property type="entry name" value="Riboflavin synthase domain-like"/>
    <property type="match status" value="1"/>
</dbReference>